<dbReference type="SFLD" id="SFLDG00358">
    <property type="entry name" value="Main_(cytGST)"/>
    <property type="match status" value="1"/>
</dbReference>
<evidence type="ECO:0000259" key="3">
    <source>
        <dbReference type="PROSITE" id="PS50404"/>
    </source>
</evidence>
<dbReference type="Gene3D" id="3.40.30.10">
    <property type="entry name" value="Glutaredoxin"/>
    <property type="match status" value="1"/>
</dbReference>
<reference evidence="6" key="2">
    <citation type="submission" date="2015-01" db="EMBL/GenBank/DDBJ databases">
        <title>Evolutionary Origins and Diversification of the Mycorrhizal Mutualists.</title>
        <authorList>
            <consortium name="DOE Joint Genome Institute"/>
            <consortium name="Mycorrhizal Genomics Consortium"/>
            <person name="Kohler A."/>
            <person name="Kuo A."/>
            <person name="Nagy L.G."/>
            <person name="Floudas D."/>
            <person name="Copeland A."/>
            <person name="Barry K.W."/>
            <person name="Cichocki N."/>
            <person name="Veneault-Fourrey C."/>
            <person name="LaButti K."/>
            <person name="Lindquist E.A."/>
            <person name="Lipzen A."/>
            <person name="Lundell T."/>
            <person name="Morin E."/>
            <person name="Murat C."/>
            <person name="Riley R."/>
            <person name="Ohm R."/>
            <person name="Sun H."/>
            <person name="Tunlid A."/>
            <person name="Henrissat B."/>
            <person name="Grigoriev I.V."/>
            <person name="Hibbett D.S."/>
            <person name="Martin F."/>
        </authorList>
    </citation>
    <scope>NUCLEOTIDE SEQUENCE [LARGE SCALE GENOMIC DNA]</scope>
    <source>
        <strain evidence="6">UH-Slu-Lm8-n1</strain>
    </source>
</reference>
<dbReference type="Gene3D" id="1.20.1050.10">
    <property type="match status" value="1"/>
</dbReference>
<keyword evidence="6" id="KW-1185">Reference proteome</keyword>
<dbReference type="HOGENOM" id="CLU_011226_14_0_1"/>
<evidence type="ECO:0008006" key="7">
    <source>
        <dbReference type="Google" id="ProtNLM"/>
    </source>
</evidence>
<organism evidence="5 6">
    <name type="scientific">Suillus luteus UH-Slu-Lm8-n1</name>
    <dbReference type="NCBI Taxonomy" id="930992"/>
    <lineage>
        <taxon>Eukaryota</taxon>
        <taxon>Fungi</taxon>
        <taxon>Dikarya</taxon>
        <taxon>Basidiomycota</taxon>
        <taxon>Agaricomycotina</taxon>
        <taxon>Agaricomycetes</taxon>
        <taxon>Agaricomycetidae</taxon>
        <taxon>Boletales</taxon>
        <taxon>Suillineae</taxon>
        <taxon>Suillaceae</taxon>
        <taxon>Suillus</taxon>
    </lineage>
</organism>
<dbReference type="SUPFAM" id="SSF52833">
    <property type="entry name" value="Thioredoxin-like"/>
    <property type="match status" value="1"/>
</dbReference>
<evidence type="ECO:0000313" key="6">
    <source>
        <dbReference type="Proteomes" id="UP000054485"/>
    </source>
</evidence>
<reference evidence="5 6" key="1">
    <citation type="submission" date="2014-04" db="EMBL/GenBank/DDBJ databases">
        <authorList>
            <consortium name="DOE Joint Genome Institute"/>
            <person name="Kuo A."/>
            <person name="Ruytinx J."/>
            <person name="Rineau F."/>
            <person name="Colpaert J."/>
            <person name="Kohler A."/>
            <person name="Nagy L.G."/>
            <person name="Floudas D."/>
            <person name="Copeland A."/>
            <person name="Barry K.W."/>
            <person name="Cichocki N."/>
            <person name="Veneault-Fourrey C."/>
            <person name="LaButti K."/>
            <person name="Lindquist E.A."/>
            <person name="Lipzen A."/>
            <person name="Lundell T."/>
            <person name="Morin E."/>
            <person name="Murat C."/>
            <person name="Sun H."/>
            <person name="Tunlid A."/>
            <person name="Henrissat B."/>
            <person name="Grigoriev I.V."/>
            <person name="Hibbett D.S."/>
            <person name="Martin F."/>
            <person name="Nordberg H.P."/>
            <person name="Cantor M.N."/>
            <person name="Hua S.X."/>
        </authorList>
    </citation>
    <scope>NUCLEOTIDE SEQUENCE [LARGE SCALE GENOMIC DNA]</scope>
    <source>
        <strain evidence="5 6">UH-Slu-Lm8-n1</strain>
    </source>
</reference>
<dbReference type="InParanoid" id="A0A0D0AAC7"/>
<dbReference type="OrthoDB" id="422574at2759"/>
<dbReference type="Pfam" id="PF00043">
    <property type="entry name" value="GST_C"/>
    <property type="match status" value="1"/>
</dbReference>
<dbReference type="SFLD" id="SFLDG01151">
    <property type="entry name" value="Main.2:_Nu-like"/>
    <property type="match status" value="1"/>
</dbReference>
<dbReference type="InterPro" id="IPR010987">
    <property type="entry name" value="Glutathione-S-Trfase_C-like"/>
</dbReference>
<evidence type="ECO:0000313" key="5">
    <source>
        <dbReference type="EMBL" id="KIK47210.1"/>
    </source>
</evidence>
<evidence type="ECO:0000256" key="1">
    <source>
        <dbReference type="ARBA" id="ARBA00007409"/>
    </source>
</evidence>
<dbReference type="Proteomes" id="UP000054485">
    <property type="component" value="Unassembled WGS sequence"/>
</dbReference>
<dbReference type="PROSITE" id="PS50404">
    <property type="entry name" value="GST_NTER"/>
    <property type="match status" value="1"/>
</dbReference>
<gene>
    <name evidence="5" type="ORF">CY34DRAFT_74340</name>
</gene>
<feature type="domain" description="GST N-terminal" evidence="3">
    <location>
        <begin position="13"/>
        <end position="103"/>
    </location>
</feature>
<dbReference type="InterPro" id="IPR036282">
    <property type="entry name" value="Glutathione-S-Trfase_C_sf"/>
</dbReference>
<dbReference type="InterPro" id="IPR004045">
    <property type="entry name" value="Glutathione_S-Trfase_N"/>
</dbReference>
<dbReference type="InterPro" id="IPR004046">
    <property type="entry name" value="GST_C"/>
</dbReference>
<dbReference type="FunCoup" id="A0A0D0AAC7">
    <property type="interactions" value="126"/>
</dbReference>
<dbReference type="Pfam" id="PF02798">
    <property type="entry name" value="GST_N"/>
    <property type="match status" value="1"/>
</dbReference>
<dbReference type="SFLD" id="SFLDS00019">
    <property type="entry name" value="Glutathione_Transferase_(cytos"/>
    <property type="match status" value="1"/>
</dbReference>
<dbReference type="AlphaFoldDB" id="A0A0D0AAC7"/>
<dbReference type="PANTHER" id="PTHR44051">
    <property type="entry name" value="GLUTATHIONE S-TRANSFERASE-RELATED"/>
    <property type="match status" value="1"/>
</dbReference>
<accession>A0A0D0AAC7</accession>
<dbReference type="InterPro" id="IPR036249">
    <property type="entry name" value="Thioredoxin-like_sf"/>
</dbReference>
<sequence>MSAVPVPVHVSKPKPFLLYTAGTPNGRKVSVFLEELRAVYGEKVDYDVEKIDIAQNVQKEPWFINLNPNGRIPVLVDRAREDFVVFETAAILLYLQQHYDPERKLGFDPVSQPNDYSEMLQWMLWAHGGVGPMQGQANHFNRSAPVDIPYAKKRYILETKRLYGVMEIRLTDRDYLAGPGRGVYSAADINVFPWIRVHQFAGIESLDEWPSLQMWFNRIEAREAVQNGLAIP</sequence>
<dbReference type="STRING" id="930992.A0A0D0AAC7"/>
<proteinExistence type="inferred from homology"/>
<dbReference type="CDD" id="cd03048">
    <property type="entry name" value="GST_N_Ure2p_like"/>
    <property type="match status" value="1"/>
</dbReference>
<dbReference type="InterPro" id="IPR040079">
    <property type="entry name" value="Glutathione_S-Trfase"/>
</dbReference>
<dbReference type="PROSITE" id="PS50405">
    <property type="entry name" value="GST_CTER"/>
    <property type="match status" value="1"/>
</dbReference>
<name>A0A0D0AAC7_9AGAM</name>
<comment type="similarity">
    <text evidence="1 2">Belongs to the GST superfamily.</text>
</comment>
<evidence type="ECO:0000259" key="4">
    <source>
        <dbReference type="PROSITE" id="PS50405"/>
    </source>
</evidence>
<feature type="domain" description="GST C-terminal" evidence="4">
    <location>
        <begin position="112"/>
        <end position="232"/>
    </location>
</feature>
<dbReference type="EMBL" id="KN835149">
    <property type="protein sequence ID" value="KIK47210.1"/>
    <property type="molecule type" value="Genomic_DNA"/>
</dbReference>
<dbReference type="SUPFAM" id="SSF47616">
    <property type="entry name" value="GST C-terminal domain-like"/>
    <property type="match status" value="1"/>
</dbReference>
<protein>
    <recommendedName>
        <fullName evidence="7">Glutathione transferase</fullName>
    </recommendedName>
</protein>
<dbReference type="PANTHER" id="PTHR44051:SF8">
    <property type="entry name" value="GLUTATHIONE S-TRANSFERASE GSTA"/>
    <property type="match status" value="1"/>
</dbReference>
<evidence type="ECO:0000256" key="2">
    <source>
        <dbReference type="RuleBase" id="RU003494"/>
    </source>
</evidence>